<feature type="region of interest" description="Disordered" evidence="1">
    <location>
        <begin position="1"/>
        <end position="30"/>
    </location>
</feature>
<name>A0A6C0HHZ2_9ZZZZ</name>
<organism evidence="2">
    <name type="scientific">viral metagenome</name>
    <dbReference type="NCBI Taxonomy" id="1070528"/>
    <lineage>
        <taxon>unclassified sequences</taxon>
        <taxon>metagenomes</taxon>
        <taxon>organismal metagenomes</taxon>
    </lineage>
</organism>
<accession>A0A6C0HHZ2</accession>
<dbReference type="AlphaFoldDB" id="A0A6C0HHZ2"/>
<dbReference type="EMBL" id="MN739960">
    <property type="protein sequence ID" value="QHT80074.1"/>
    <property type="molecule type" value="Genomic_DNA"/>
</dbReference>
<evidence type="ECO:0000256" key="1">
    <source>
        <dbReference type="SAM" id="MobiDB-lite"/>
    </source>
</evidence>
<protein>
    <submittedName>
        <fullName evidence="2">Uncharacterized protein</fullName>
    </submittedName>
</protein>
<reference evidence="2" key="1">
    <citation type="journal article" date="2020" name="Nature">
        <title>Giant virus diversity and host interactions through global metagenomics.</title>
        <authorList>
            <person name="Schulz F."/>
            <person name="Roux S."/>
            <person name="Paez-Espino D."/>
            <person name="Jungbluth S."/>
            <person name="Walsh D.A."/>
            <person name="Denef V.J."/>
            <person name="McMahon K.D."/>
            <person name="Konstantinidis K.T."/>
            <person name="Eloe-Fadrosh E.A."/>
            <person name="Kyrpides N.C."/>
            <person name="Woyke T."/>
        </authorList>
    </citation>
    <scope>NUCLEOTIDE SEQUENCE</scope>
    <source>
        <strain evidence="2">GVMAG-M-3300023184-105</strain>
    </source>
</reference>
<sequence length="159" mass="17826">MSASLAAARKRRGVAVQEPPTVMQTQQASPQPQVGLTLPQVIALVDKRLLTLEAFMKEQKENPAQLQSAVPQPPPSNNLQILGNEVLKTEIENMAVEFNDRYELLATEIQSIKDIVLKLQSYTMDVNKTLMEERVRILSDVENSQNLTIDEEELAEEDV</sequence>
<evidence type="ECO:0000313" key="2">
    <source>
        <dbReference type="EMBL" id="QHT80074.1"/>
    </source>
</evidence>
<proteinExistence type="predicted"/>